<evidence type="ECO:0000256" key="2">
    <source>
        <dbReference type="ARBA" id="ARBA00022777"/>
    </source>
</evidence>
<dbReference type="CDD" id="cd24008">
    <property type="entry name" value="ASKHA_NBD_GLK"/>
    <property type="match status" value="1"/>
</dbReference>
<evidence type="ECO:0000313" key="5">
    <source>
        <dbReference type="Proteomes" id="UP001055125"/>
    </source>
</evidence>
<evidence type="ECO:0000256" key="1">
    <source>
        <dbReference type="ARBA" id="ARBA00022679"/>
    </source>
</evidence>
<dbReference type="Gene3D" id="3.30.420.40">
    <property type="match status" value="1"/>
</dbReference>
<proteinExistence type="inferred from homology"/>
<accession>A0ABQ4S0J1</accession>
<dbReference type="Proteomes" id="UP001055125">
    <property type="component" value="Unassembled WGS sequence"/>
</dbReference>
<comment type="similarity">
    <text evidence="3">Belongs to the bacterial glucokinase family.</text>
</comment>
<gene>
    <name evidence="4" type="primary">glk</name>
    <name evidence="4" type="ORF">OCOJLMKI_2585</name>
</gene>
<evidence type="ECO:0000256" key="3">
    <source>
        <dbReference type="RuleBase" id="RU004046"/>
    </source>
</evidence>
<protein>
    <submittedName>
        <fullName evidence="4">Glucokinase</fullName>
    </submittedName>
</protein>
<reference evidence="4" key="1">
    <citation type="journal article" date="2021" name="Front. Microbiol.">
        <title>Comprehensive Comparative Genomics and Phenotyping of Methylobacterium Species.</title>
        <authorList>
            <person name="Alessa O."/>
            <person name="Ogura Y."/>
            <person name="Fujitani Y."/>
            <person name="Takami H."/>
            <person name="Hayashi T."/>
            <person name="Sahin N."/>
            <person name="Tani A."/>
        </authorList>
    </citation>
    <scope>NUCLEOTIDE SEQUENCE</scope>
    <source>
        <strain evidence="4">DSM 19015</strain>
    </source>
</reference>
<name>A0ABQ4S0J1_9HYPH</name>
<sequence length="345" mass="35492">MVDVLKAASSRFEYPVLVGDIGGTNARFGLVAAPEAAPLLLAHVETAGYPDPSTAIRAVLARAEGPAPRSAILAVAARVDGPAVQLTNAAWIIEGARIGRDFGLSRAVVVNDYVPVAAGAAWLAPEALTPIGPARAAGNGARLVLGPGTGFGAAALVPYADRLAIVSTEAGHTEFGPADAADFEVWPFIEPVEGRITVETVLSGPGLSRLHAAVARARSGRGEPRLDPALVTERGLSGEDPHAAEALGLFAKLLGRVCGDLALTFLATGGVYIGGGIAPRILPVLGRGGFREAFERKAPFAAEMRAIPTSVIAVHDPALTGLAALASRPEIFVYHGQSWHAAERL</sequence>
<keyword evidence="2" id="KW-0418">Kinase</keyword>
<dbReference type="Pfam" id="PF02685">
    <property type="entry name" value="Glucokinase"/>
    <property type="match status" value="1"/>
</dbReference>
<keyword evidence="1" id="KW-0808">Transferase</keyword>
<dbReference type="SUPFAM" id="SSF53067">
    <property type="entry name" value="Actin-like ATPase domain"/>
    <property type="match status" value="1"/>
</dbReference>
<reference evidence="4" key="2">
    <citation type="submission" date="2021-08" db="EMBL/GenBank/DDBJ databases">
        <authorList>
            <person name="Tani A."/>
            <person name="Ola A."/>
            <person name="Ogura Y."/>
            <person name="Katsura K."/>
            <person name="Hayashi T."/>
        </authorList>
    </citation>
    <scope>NUCLEOTIDE SEQUENCE</scope>
    <source>
        <strain evidence="4">DSM 19015</strain>
    </source>
</reference>
<dbReference type="EMBL" id="BPQP01000036">
    <property type="protein sequence ID" value="GJD95373.1"/>
    <property type="molecule type" value="Genomic_DNA"/>
</dbReference>
<dbReference type="InterPro" id="IPR043129">
    <property type="entry name" value="ATPase_NBD"/>
</dbReference>
<dbReference type="InterPro" id="IPR003836">
    <property type="entry name" value="Glucokinase"/>
</dbReference>
<dbReference type="PANTHER" id="PTHR47690">
    <property type="entry name" value="GLUCOKINASE"/>
    <property type="match status" value="1"/>
</dbReference>
<comment type="caution">
    <text evidence="4">The sequence shown here is derived from an EMBL/GenBank/DDBJ whole genome shotgun (WGS) entry which is preliminary data.</text>
</comment>
<dbReference type="Gene3D" id="3.40.367.20">
    <property type="match status" value="1"/>
</dbReference>
<evidence type="ECO:0000313" key="4">
    <source>
        <dbReference type="EMBL" id="GJD95373.1"/>
    </source>
</evidence>
<dbReference type="InterPro" id="IPR050201">
    <property type="entry name" value="Bacterial_glucokinase"/>
</dbReference>
<dbReference type="PANTHER" id="PTHR47690:SF1">
    <property type="entry name" value="GLUCOKINASE"/>
    <property type="match status" value="1"/>
</dbReference>
<dbReference type="RefSeq" id="WP_238244514.1">
    <property type="nucleotide sequence ID" value="NZ_BPQP01000036.1"/>
</dbReference>
<keyword evidence="5" id="KW-1185">Reference proteome</keyword>
<organism evidence="4 5">
    <name type="scientific">Methylobacterium iners</name>
    <dbReference type="NCBI Taxonomy" id="418707"/>
    <lineage>
        <taxon>Bacteria</taxon>
        <taxon>Pseudomonadati</taxon>
        <taxon>Pseudomonadota</taxon>
        <taxon>Alphaproteobacteria</taxon>
        <taxon>Hyphomicrobiales</taxon>
        <taxon>Methylobacteriaceae</taxon>
        <taxon>Methylobacterium</taxon>
    </lineage>
</organism>